<accession>A0A8T0H4U4</accession>
<dbReference type="PANTHER" id="PTHR43194">
    <property type="entry name" value="HYDROLASE ALPHA/BETA FOLD FAMILY"/>
    <property type="match status" value="1"/>
</dbReference>
<dbReference type="InterPro" id="IPR050228">
    <property type="entry name" value="Carboxylesterase_BioH"/>
</dbReference>
<proteinExistence type="predicted"/>
<feature type="compositionally biased region" description="Basic and acidic residues" evidence="1">
    <location>
        <begin position="62"/>
        <end position="72"/>
    </location>
</feature>
<dbReference type="Proteomes" id="UP000822688">
    <property type="component" value="Chromosome 7"/>
</dbReference>
<dbReference type="PANTHER" id="PTHR43194:SF2">
    <property type="entry name" value="PEROXISOMAL MEMBRANE PROTEIN LPX1"/>
    <property type="match status" value="1"/>
</dbReference>
<dbReference type="FunFam" id="3.40.50.1820:FF:000168">
    <property type="entry name" value="Alpha/beta-Hydrolases superfamily protein"/>
    <property type="match status" value="1"/>
</dbReference>
<dbReference type="GO" id="GO:0009507">
    <property type="term" value="C:chloroplast"/>
    <property type="evidence" value="ECO:0007669"/>
    <property type="project" value="TreeGrafter"/>
</dbReference>
<dbReference type="InterPro" id="IPR029058">
    <property type="entry name" value="AB_hydrolase_fold"/>
</dbReference>
<evidence type="ECO:0000256" key="1">
    <source>
        <dbReference type="SAM" id="MobiDB-lite"/>
    </source>
</evidence>
<feature type="domain" description="AB hydrolase-1" evidence="2">
    <location>
        <begin position="140"/>
        <end position="380"/>
    </location>
</feature>
<gene>
    <name evidence="3" type="ORF">KC19_7G052800</name>
</gene>
<comment type="caution">
    <text evidence="3">The sequence shown here is derived from an EMBL/GenBank/DDBJ whole genome shotgun (WGS) entry which is preliminary data.</text>
</comment>
<dbReference type="Gene3D" id="3.40.50.1820">
    <property type="entry name" value="alpha/beta hydrolase"/>
    <property type="match status" value="1"/>
</dbReference>
<dbReference type="PRINTS" id="PR00412">
    <property type="entry name" value="EPOXHYDRLASE"/>
</dbReference>
<dbReference type="EMBL" id="CM026428">
    <property type="protein sequence ID" value="KAG0566293.1"/>
    <property type="molecule type" value="Genomic_DNA"/>
</dbReference>
<keyword evidence="4" id="KW-1185">Reference proteome</keyword>
<dbReference type="Pfam" id="PF00561">
    <property type="entry name" value="Abhydrolase_1"/>
    <property type="match status" value="1"/>
</dbReference>
<evidence type="ECO:0000259" key="2">
    <source>
        <dbReference type="Pfam" id="PF00561"/>
    </source>
</evidence>
<dbReference type="GO" id="GO:0003824">
    <property type="term" value="F:catalytic activity"/>
    <property type="evidence" value="ECO:0007669"/>
    <property type="project" value="InterPro"/>
</dbReference>
<feature type="region of interest" description="Disordered" evidence="1">
    <location>
        <begin position="54"/>
        <end position="73"/>
    </location>
</feature>
<evidence type="ECO:0000313" key="3">
    <source>
        <dbReference type="EMBL" id="KAG0566293.1"/>
    </source>
</evidence>
<name>A0A8T0H4U4_CERPU</name>
<dbReference type="InterPro" id="IPR000639">
    <property type="entry name" value="Epox_hydrolase-like"/>
</dbReference>
<organism evidence="3 4">
    <name type="scientific">Ceratodon purpureus</name>
    <name type="common">Fire moss</name>
    <name type="synonym">Dicranum purpureum</name>
    <dbReference type="NCBI Taxonomy" id="3225"/>
    <lineage>
        <taxon>Eukaryota</taxon>
        <taxon>Viridiplantae</taxon>
        <taxon>Streptophyta</taxon>
        <taxon>Embryophyta</taxon>
        <taxon>Bryophyta</taxon>
        <taxon>Bryophytina</taxon>
        <taxon>Bryopsida</taxon>
        <taxon>Dicranidae</taxon>
        <taxon>Pseudoditrichales</taxon>
        <taxon>Ditrichaceae</taxon>
        <taxon>Ceratodon</taxon>
    </lineage>
</organism>
<dbReference type="SUPFAM" id="SSF53474">
    <property type="entry name" value="alpha/beta-Hydrolases"/>
    <property type="match status" value="1"/>
</dbReference>
<dbReference type="AlphaFoldDB" id="A0A8T0H4U4"/>
<dbReference type="InterPro" id="IPR000073">
    <property type="entry name" value="AB_hydrolase_1"/>
</dbReference>
<dbReference type="PRINTS" id="PR00111">
    <property type="entry name" value="ABHYDROLASE"/>
</dbReference>
<evidence type="ECO:0000313" key="4">
    <source>
        <dbReference type="Proteomes" id="UP000822688"/>
    </source>
</evidence>
<reference evidence="3" key="1">
    <citation type="submission" date="2020-06" db="EMBL/GenBank/DDBJ databases">
        <title>WGS assembly of Ceratodon purpureus strain R40.</title>
        <authorList>
            <person name="Carey S.B."/>
            <person name="Jenkins J."/>
            <person name="Shu S."/>
            <person name="Lovell J.T."/>
            <person name="Sreedasyam A."/>
            <person name="Maumus F."/>
            <person name="Tiley G.P."/>
            <person name="Fernandez-Pozo N."/>
            <person name="Barry K."/>
            <person name="Chen C."/>
            <person name="Wang M."/>
            <person name="Lipzen A."/>
            <person name="Daum C."/>
            <person name="Saski C.A."/>
            <person name="Payton A.C."/>
            <person name="Mcbreen J.C."/>
            <person name="Conrad R.E."/>
            <person name="Kollar L.M."/>
            <person name="Olsson S."/>
            <person name="Huttunen S."/>
            <person name="Landis J.B."/>
            <person name="Wickett N.J."/>
            <person name="Johnson M.G."/>
            <person name="Rensing S.A."/>
            <person name="Grimwood J."/>
            <person name="Schmutz J."/>
            <person name="Mcdaniel S.F."/>
        </authorList>
    </citation>
    <scope>NUCLEOTIDE SEQUENCE</scope>
    <source>
        <strain evidence="3">R40</strain>
    </source>
</reference>
<protein>
    <recommendedName>
        <fullName evidence="2">AB hydrolase-1 domain-containing protein</fullName>
    </recommendedName>
</protein>
<sequence length="394" mass="43269">MAESRVMASSVQQVQVQLAEVRRSVASSKWVAGTGLGPGAHVVHVPARRRAGSLVVASSEGGEAKKDPRRPSEGIFSFVTDNDSSRNAIQLPNAPAMDGNTGQMIAQIENKGRDYGSYVRAGEFRWWVRETGTADARNGTVVFLHGAPTQSYSYRVVLAQMAKEGYHCYAPDWIGFGFSEKPQPEYDFSYTEDAYHEELDKLIAKLDIPSPFYLVTQGFIVGSYGLTWALKNPSRVKKLVAMNTPLTPSAPLPGIFQQLRFPLVGEFTCQNAILPERFVEAGSPYVLELDDADVYRLPYLDSSDPGFSLLAAARKAPLKDLTSRIAEGFASPSWTVPTTVAWGVSDKHLPKSEAENFVKSNPSVLKAAMLDGAGHLPQEDWPEKVVEALTRFFY</sequence>